<comment type="caution">
    <text evidence="2">The sequence shown here is derived from an EMBL/GenBank/DDBJ whole genome shotgun (WGS) entry which is preliminary data.</text>
</comment>
<organism evidence="2 3">
    <name type="scientific">Romeriopsis navalis LEGE 11480</name>
    <dbReference type="NCBI Taxonomy" id="2777977"/>
    <lineage>
        <taxon>Bacteria</taxon>
        <taxon>Bacillati</taxon>
        <taxon>Cyanobacteriota</taxon>
        <taxon>Cyanophyceae</taxon>
        <taxon>Leptolyngbyales</taxon>
        <taxon>Leptolyngbyaceae</taxon>
        <taxon>Romeriopsis</taxon>
        <taxon>Romeriopsis navalis</taxon>
    </lineage>
</organism>
<evidence type="ECO:0000256" key="1">
    <source>
        <dbReference type="SAM" id="MobiDB-lite"/>
    </source>
</evidence>
<accession>A0A928VR92</accession>
<dbReference type="RefSeq" id="WP_264326324.1">
    <property type="nucleotide sequence ID" value="NZ_JADEXQ010000066.1"/>
</dbReference>
<evidence type="ECO:0000313" key="2">
    <source>
        <dbReference type="EMBL" id="MBE9031496.1"/>
    </source>
</evidence>
<feature type="region of interest" description="Disordered" evidence="1">
    <location>
        <begin position="37"/>
        <end position="59"/>
    </location>
</feature>
<evidence type="ECO:0000313" key="3">
    <source>
        <dbReference type="Proteomes" id="UP000625316"/>
    </source>
</evidence>
<gene>
    <name evidence="2" type="ORF">IQ266_17320</name>
</gene>
<dbReference type="Proteomes" id="UP000625316">
    <property type="component" value="Unassembled WGS sequence"/>
</dbReference>
<protein>
    <submittedName>
        <fullName evidence="2">Uncharacterized protein</fullName>
    </submittedName>
</protein>
<proteinExistence type="predicted"/>
<feature type="region of interest" description="Disordered" evidence="1">
    <location>
        <begin position="80"/>
        <end position="108"/>
    </location>
</feature>
<sequence>MKLNTTVTFTFALLFLMIGAGLASAFSGFSIGRDALKGITQPDSRPQKTRAKSANSKEGKDGIVLMREADIIKSMKERLASTAKGGGRSSKANDKKDAAKTKEAKPSVPMAQLPLSDSIDGVTLEVLSSRRDGEARLLDITISNKSPKAVQFRYTFLTITDNQGRIIAAETIGLPSEIPTNSETFSGSVKLPNNSLEGAETVTLQLSDYPEQKLQFRLADIPIQ</sequence>
<dbReference type="EMBL" id="JADEXQ010000066">
    <property type="protein sequence ID" value="MBE9031496.1"/>
    <property type="molecule type" value="Genomic_DNA"/>
</dbReference>
<keyword evidence="3" id="KW-1185">Reference proteome</keyword>
<reference evidence="2" key="1">
    <citation type="submission" date="2020-10" db="EMBL/GenBank/DDBJ databases">
        <authorList>
            <person name="Castelo-Branco R."/>
            <person name="Eusebio N."/>
            <person name="Adriana R."/>
            <person name="Vieira A."/>
            <person name="Brugerolle De Fraissinette N."/>
            <person name="Rezende De Castro R."/>
            <person name="Schneider M.P."/>
            <person name="Vasconcelos V."/>
            <person name="Leao P.N."/>
        </authorList>
    </citation>
    <scope>NUCLEOTIDE SEQUENCE</scope>
    <source>
        <strain evidence="2">LEGE 11480</strain>
    </source>
</reference>
<feature type="compositionally biased region" description="Basic and acidic residues" evidence="1">
    <location>
        <begin position="91"/>
        <end position="105"/>
    </location>
</feature>
<dbReference type="AlphaFoldDB" id="A0A928VR92"/>
<name>A0A928VR92_9CYAN</name>